<dbReference type="EMBL" id="JASCZI010060529">
    <property type="protein sequence ID" value="MED6133490.1"/>
    <property type="molecule type" value="Genomic_DNA"/>
</dbReference>
<keyword evidence="3" id="KW-0472">Membrane</keyword>
<evidence type="ECO:0000313" key="6">
    <source>
        <dbReference type="Proteomes" id="UP001341840"/>
    </source>
</evidence>
<evidence type="ECO:0000256" key="3">
    <source>
        <dbReference type="SAM" id="Phobius"/>
    </source>
</evidence>
<sequence>MGEEKGSSSKVPLLNGGNGGAGGQPSRRIVIGAVCGFLVVISFAGLIGFLNGNGGGGGHDEPLYCAGVEGRKLGRPPVVSRGVVAGVSEKSNRLLGGKTFPGWTNSMLSWQRTAFHFQPEKNWMNGIVTLSSLHTFF</sequence>
<evidence type="ECO:0000259" key="4">
    <source>
        <dbReference type="Pfam" id="PF11837"/>
    </source>
</evidence>
<comment type="caution">
    <text evidence="5">The sequence shown here is derived from an EMBL/GenBank/DDBJ whole genome shotgun (WGS) entry which is preliminary data.</text>
</comment>
<keyword evidence="3" id="KW-1133">Transmembrane helix</keyword>
<organism evidence="5 6">
    <name type="scientific">Stylosanthes scabra</name>
    <dbReference type="NCBI Taxonomy" id="79078"/>
    <lineage>
        <taxon>Eukaryota</taxon>
        <taxon>Viridiplantae</taxon>
        <taxon>Streptophyta</taxon>
        <taxon>Embryophyta</taxon>
        <taxon>Tracheophyta</taxon>
        <taxon>Spermatophyta</taxon>
        <taxon>Magnoliopsida</taxon>
        <taxon>eudicotyledons</taxon>
        <taxon>Gunneridae</taxon>
        <taxon>Pentapetalae</taxon>
        <taxon>rosids</taxon>
        <taxon>fabids</taxon>
        <taxon>Fabales</taxon>
        <taxon>Fabaceae</taxon>
        <taxon>Papilionoideae</taxon>
        <taxon>50 kb inversion clade</taxon>
        <taxon>dalbergioids sensu lato</taxon>
        <taxon>Dalbergieae</taxon>
        <taxon>Pterocarpus clade</taxon>
        <taxon>Stylosanthes</taxon>
    </lineage>
</organism>
<name>A0ABU6SBV5_9FABA</name>
<reference evidence="5 6" key="1">
    <citation type="journal article" date="2023" name="Plants (Basel)">
        <title>Bridging the Gap: Combining Genomics and Transcriptomics Approaches to Understand Stylosanthes scabra, an Orphan Legume from the Brazilian Caatinga.</title>
        <authorList>
            <person name="Ferreira-Neto J.R.C."/>
            <person name="da Silva M.D."/>
            <person name="Binneck E."/>
            <person name="de Melo N.F."/>
            <person name="da Silva R.H."/>
            <person name="de Melo A.L.T.M."/>
            <person name="Pandolfi V."/>
            <person name="Bustamante F.O."/>
            <person name="Brasileiro-Vidal A.C."/>
            <person name="Benko-Iseppon A.M."/>
        </authorList>
    </citation>
    <scope>NUCLEOTIDE SEQUENCE [LARGE SCALE GENOMIC DNA]</scope>
    <source>
        <tissue evidence="5">Leaves</tissue>
    </source>
</reference>
<feature type="region of interest" description="Disordered" evidence="2">
    <location>
        <begin position="1"/>
        <end position="23"/>
    </location>
</feature>
<protein>
    <recommendedName>
        <fullName evidence="1">beta-fructofuranosidase</fullName>
        <ecNumber evidence="1">3.2.1.26</ecNumber>
    </recommendedName>
</protein>
<accession>A0ABU6SBV5</accession>
<evidence type="ECO:0000313" key="5">
    <source>
        <dbReference type="EMBL" id="MED6133490.1"/>
    </source>
</evidence>
<keyword evidence="6" id="KW-1185">Reference proteome</keyword>
<gene>
    <name evidence="5" type="ORF">PIB30_028671</name>
</gene>
<keyword evidence="3" id="KW-0812">Transmembrane</keyword>
<feature type="transmembrane region" description="Helical" evidence="3">
    <location>
        <begin position="29"/>
        <end position="50"/>
    </location>
</feature>
<dbReference type="Proteomes" id="UP001341840">
    <property type="component" value="Unassembled WGS sequence"/>
</dbReference>
<evidence type="ECO:0000256" key="1">
    <source>
        <dbReference type="ARBA" id="ARBA00012758"/>
    </source>
</evidence>
<feature type="domain" description="Beta-fructofuranosidase N-terminal" evidence="4">
    <location>
        <begin position="12"/>
        <end position="108"/>
    </location>
</feature>
<dbReference type="EC" id="3.2.1.26" evidence="1"/>
<dbReference type="Pfam" id="PF11837">
    <property type="entry name" value="INV_N"/>
    <property type="match status" value="1"/>
</dbReference>
<proteinExistence type="predicted"/>
<dbReference type="InterPro" id="IPR021792">
    <property type="entry name" value="Beta-fructofuranosidase_N"/>
</dbReference>
<evidence type="ECO:0000256" key="2">
    <source>
        <dbReference type="SAM" id="MobiDB-lite"/>
    </source>
</evidence>